<dbReference type="NCBIfam" id="TIGR01549">
    <property type="entry name" value="HAD-SF-IA-v1"/>
    <property type="match status" value="1"/>
</dbReference>
<dbReference type="PANTHER" id="PTHR46191">
    <property type="match status" value="1"/>
</dbReference>
<dbReference type="GO" id="GO:0016787">
    <property type="term" value="F:hydrolase activity"/>
    <property type="evidence" value="ECO:0007669"/>
    <property type="project" value="UniProtKB-KW"/>
</dbReference>
<dbReference type="Gene3D" id="1.10.150.720">
    <property type="entry name" value="Haloacid dehalogenase-like hydrolase"/>
    <property type="match status" value="1"/>
</dbReference>
<dbReference type="Gene3D" id="3.40.50.1000">
    <property type="entry name" value="HAD superfamily/HAD-like"/>
    <property type="match status" value="1"/>
</dbReference>
<keyword evidence="2" id="KW-1185">Reference proteome</keyword>
<dbReference type="SFLD" id="SFLDG01129">
    <property type="entry name" value="C1.5:_HAD__Beta-PGM__Phosphata"/>
    <property type="match status" value="1"/>
</dbReference>
<comment type="caution">
    <text evidence="1">The sequence shown here is derived from an EMBL/GenBank/DDBJ whole genome shotgun (WGS) entry which is preliminary data.</text>
</comment>
<dbReference type="AlphaFoldDB" id="A0A7W3IVM3"/>
<protein>
    <submittedName>
        <fullName evidence="1">Putative hydrolase of the HAD superfamily</fullName>
    </submittedName>
</protein>
<organism evidence="1 2">
    <name type="scientific">Microlunatus kandeliicorticis</name>
    <dbReference type="NCBI Taxonomy" id="1759536"/>
    <lineage>
        <taxon>Bacteria</taxon>
        <taxon>Bacillati</taxon>
        <taxon>Actinomycetota</taxon>
        <taxon>Actinomycetes</taxon>
        <taxon>Propionibacteriales</taxon>
        <taxon>Propionibacteriaceae</taxon>
        <taxon>Microlunatus</taxon>
    </lineage>
</organism>
<proteinExistence type="predicted"/>
<evidence type="ECO:0000313" key="1">
    <source>
        <dbReference type="EMBL" id="MBA8795940.1"/>
    </source>
</evidence>
<dbReference type="SUPFAM" id="SSF56784">
    <property type="entry name" value="HAD-like"/>
    <property type="match status" value="1"/>
</dbReference>
<dbReference type="InterPro" id="IPR044924">
    <property type="entry name" value="HAD-SF_hydro_IA_REG-2-like_cap"/>
</dbReference>
<keyword evidence="1" id="KW-0378">Hydrolase</keyword>
<dbReference type="InterPro" id="IPR006439">
    <property type="entry name" value="HAD-SF_hydro_IA"/>
</dbReference>
<dbReference type="InterPro" id="IPR036412">
    <property type="entry name" value="HAD-like_sf"/>
</dbReference>
<sequence length="241" mass="26201">MPEPQVTAAPTVLWDFDGTLAFRADRWRGALLAALDAVDPTHQVSLDQLRQGLRDGFLWHTPEQPHPHLDTPDRWWGHHASLFLQTYLDAGIDEPAARRAASAVRSAYLDPAAWTVYEDVLPALRRLQAHGWQNVVLSNHVPELSVLVEQLGLAGVVNQVLTSAVTGYEKPHPAMYVLARHVAGDPRVMWMVGDNPVADVAGARAAGIPALLVRTPDADGRVLGLADAVDRILAAPGEQRG</sequence>
<dbReference type="EMBL" id="JACGWT010000006">
    <property type="protein sequence ID" value="MBA8795940.1"/>
    <property type="molecule type" value="Genomic_DNA"/>
</dbReference>
<name>A0A7W3IVM3_9ACTN</name>
<evidence type="ECO:0000313" key="2">
    <source>
        <dbReference type="Proteomes" id="UP000523079"/>
    </source>
</evidence>
<gene>
    <name evidence="1" type="ORF">FHX74_003581</name>
</gene>
<dbReference type="Proteomes" id="UP000523079">
    <property type="component" value="Unassembled WGS sequence"/>
</dbReference>
<dbReference type="Pfam" id="PF00702">
    <property type="entry name" value="Hydrolase"/>
    <property type="match status" value="1"/>
</dbReference>
<dbReference type="RefSeq" id="WP_182561537.1">
    <property type="nucleotide sequence ID" value="NZ_JACGWT010000006.1"/>
</dbReference>
<dbReference type="InterPro" id="IPR051828">
    <property type="entry name" value="HAD-like_hydrolase_domain"/>
</dbReference>
<dbReference type="InterPro" id="IPR023214">
    <property type="entry name" value="HAD_sf"/>
</dbReference>
<dbReference type="PANTHER" id="PTHR46191:SF2">
    <property type="entry name" value="HALOACID DEHALOGENASE-LIKE HYDROLASE DOMAIN-CONTAINING PROTEIN 3"/>
    <property type="match status" value="1"/>
</dbReference>
<reference evidence="1 2" key="1">
    <citation type="submission" date="2020-07" db="EMBL/GenBank/DDBJ databases">
        <title>Sequencing the genomes of 1000 actinobacteria strains.</title>
        <authorList>
            <person name="Klenk H.-P."/>
        </authorList>
    </citation>
    <scope>NUCLEOTIDE SEQUENCE [LARGE SCALE GENOMIC DNA]</scope>
    <source>
        <strain evidence="1 2">DSM 100723</strain>
    </source>
</reference>
<accession>A0A7W3IVM3</accession>
<dbReference type="SFLD" id="SFLDS00003">
    <property type="entry name" value="Haloacid_Dehalogenase"/>
    <property type="match status" value="1"/>
</dbReference>